<feature type="region of interest" description="Disordered" evidence="1">
    <location>
        <begin position="155"/>
        <end position="175"/>
    </location>
</feature>
<protein>
    <submittedName>
        <fullName evidence="4">HtaA domain-containing protein</fullName>
    </submittedName>
</protein>
<evidence type="ECO:0000313" key="5">
    <source>
        <dbReference type="Proteomes" id="UP000664167"/>
    </source>
</evidence>
<dbReference type="Pfam" id="PF04213">
    <property type="entry name" value="HtaA"/>
    <property type="match status" value="1"/>
</dbReference>
<dbReference type="PROSITE" id="PS51318">
    <property type="entry name" value="TAT"/>
    <property type="match status" value="1"/>
</dbReference>
<feature type="chain" id="PRO_5038854140" evidence="2">
    <location>
        <begin position="27"/>
        <end position="175"/>
    </location>
</feature>
<evidence type="ECO:0000313" key="4">
    <source>
        <dbReference type="EMBL" id="MBO0512754.1"/>
    </source>
</evidence>
<name>A0A939F6S8_9ACTN</name>
<organism evidence="4 5">
    <name type="scientific">Streptomyces beijiangensis</name>
    <dbReference type="NCBI Taxonomy" id="163361"/>
    <lineage>
        <taxon>Bacteria</taxon>
        <taxon>Bacillati</taxon>
        <taxon>Actinomycetota</taxon>
        <taxon>Actinomycetes</taxon>
        <taxon>Kitasatosporales</taxon>
        <taxon>Streptomycetaceae</taxon>
        <taxon>Streptomyces</taxon>
    </lineage>
</organism>
<reference evidence="4" key="1">
    <citation type="submission" date="2021-03" db="EMBL/GenBank/DDBJ databases">
        <title>Streptomyces poriferae sp. nov., a novel marine sponge-derived Actinobacteria species with anti-MRSA activity.</title>
        <authorList>
            <person name="Sandoval-Powers M."/>
            <person name="Kralova S."/>
            <person name="Nguyen G.-S."/>
            <person name="Fawwal D."/>
            <person name="Degnes K."/>
            <person name="Klinkenberg G."/>
            <person name="Sletta H."/>
            <person name="Wentzel A."/>
            <person name="Liles M.R."/>
        </authorList>
    </citation>
    <scope>NUCLEOTIDE SEQUENCE</scope>
    <source>
        <strain evidence="4">DSM 41794</strain>
    </source>
</reference>
<evidence type="ECO:0000259" key="3">
    <source>
        <dbReference type="Pfam" id="PF04213"/>
    </source>
</evidence>
<dbReference type="RefSeq" id="WP_206962191.1">
    <property type="nucleotide sequence ID" value="NZ_JAFLRJ010000116.1"/>
</dbReference>
<dbReference type="Proteomes" id="UP000664167">
    <property type="component" value="Unassembled WGS sequence"/>
</dbReference>
<dbReference type="EMBL" id="JAFLRJ010000116">
    <property type="protein sequence ID" value="MBO0512754.1"/>
    <property type="molecule type" value="Genomic_DNA"/>
</dbReference>
<dbReference type="InterPro" id="IPR007331">
    <property type="entry name" value="Htaa"/>
</dbReference>
<sequence>MPAIRSRRPIALAAAVATATALGATALVITPAAAASAPLKDYKLTWGVKESYRSYVTGMAAGKVTVADGAEQAADNGVFTFSGGTGTYDTDTHAVALAFKGSVKFTSTAHGFDVTLSDFRFNSGTSTVTADVTKSGKTEDDVPLAAESGVRLLGQFGGHAGHGPGDRDGGEGNVV</sequence>
<comment type="caution">
    <text evidence="4">The sequence shown here is derived from an EMBL/GenBank/DDBJ whole genome shotgun (WGS) entry which is preliminary data.</text>
</comment>
<feature type="domain" description="Htaa" evidence="3">
    <location>
        <begin position="43"/>
        <end position="145"/>
    </location>
</feature>
<accession>A0A939F6S8</accession>
<evidence type="ECO:0000256" key="2">
    <source>
        <dbReference type="SAM" id="SignalP"/>
    </source>
</evidence>
<feature type="signal peptide" evidence="2">
    <location>
        <begin position="1"/>
        <end position="26"/>
    </location>
</feature>
<feature type="non-terminal residue" evidence="4">
    <location>
        <position position="175"/>
    </location>
</feature>
<keyword evidence="2" id="KW-0732">Signal</keyword>
<keyword evidence="5" id="KW-1185">Reference proteome</keyword>
<evidence type="ECO:0000256" key="1">
    <source>
        <dbReference type="SAM" id="MobiDB-lite"/>
    </source>
</evidence>
<dbReference type="AlphaFoldDB" id="A0A939F6S8"/>
<feature type="compositionally biased region" description="Basic and acidic residues" evidence="1">
    <location>
        <begin position="164"/>
        <end position="175"/>
    </location>
</feature>
<proteinExistence type="predicted"/>
<gene>
    <name evidence="4" type="ORF">J0695_13190</name>
</gene>
<dbReference type="InterPro" id="IPR006311">
    <property type="entry name" value="TAT_signal"/>
</dbReference>